<feature type="domain" description="Interleukin-12 beta central" evidence="5">
    <location>
        <begin position="111"/>
        <end position="189"/>
    </location>
</feature>
<dbReference type="GO" id="GO:0004896">
    <property type="term" value="F:cytokine receptor activity"/>
    <property type="evidence" value="ECO:0007669"/>
    <property type="project" value="UniProtKB-UniRule"/>
</dbReference>
<dbReference type="Proteomes" id="UP000808372">
    <property type="component" value="Chromosome 1"/>
</dbReference>
<accession>A0A8U1C117</accession>
<dbReference type="KEGG" id="snh:120055440"/>
<dbReference type="GeneID" id="120055440"/>
<evidence type="ECO:0000259" key="5">
    <source>
        <dbReference type="Pfam" id="PF10420"/>
    </source>
</evidence>
<dbReference type="InterPro" id="IPR019482">
    <property type="entry name" value="IL-12_beta_cen-dom"/>
</dbReference>
<dbReference type="PRINTS" id="PR01928">
    <property type="entry name" value="INTRLEUKN12B"/>
</dbReference>
<dbReference type="SUPFAM" id="SSF49265">
    <property type="entry name" value="Fibronectin type III"/>
    <property type="match status" value="1"/>
</dbReference>
<keyword evidence="3 4" id="KW-0325">Glycoprotein</keyword>
<dbReference type="PIRSF" id="PIRSF038007">
    <property type="entry name" value="IL_12_beta"/>
    <property type="match status" value="1"/>
</dbReference>
<keyword evidence="2" id="KW-1015">Disulfide bond</keyword>
<sequence length="336" mass="38186">MAGCTMTVVTWVIMLLCVILPRVNGLTSFHEFYMVVKGDSLVTLTCPTAFSGAMTWKYDTEDLDKPQVQGHNLILNEVDWYGEYSCWDGDRKLGSIYLLEELVPEEQDDYLISCRAKSYGCTFNCSWTSSEFTAVRLGLGHDCTDSQESCTWVYPTTSLQDGGLEFELTHSLSPYTEEAAPLVVTVEAITKQEYLRKTKRFYLHDIVQPDSPAGMKCQVMDQRLKVKVEPPATWNCPPSYFPLEHQIGYIFKDNGKEEHSMNPLIPRGVSKLRVRSRDPLVPSPWSQWTPWKNVVTGGKKEEKCKKKRKGKDSICCKTEKKKGTKTKSRSAFIANE</sequence>
<organism evidence="6 7">
    <name type="scientific">Salvelinus namaycush</name>
    <name type="common">Lake trout</name>
    <name type="synonym">Salmo namaycush</name>
    <dbReference type="NCBI Taxonomy" id="8040"/>
    <lineage>
        <taxon>Eukaryota</taxon>
        <taxon>Metazoa</taxon>
        <taxon>Chordata</taxon>
        <taxon>Craniata</taxon>
        <taxon>Vertebrata</taxon>
        <taxon>Euteleostomi</taxon>
        <taxon>Actinopterygii</taxon>
        <taxon>Neopterygii</taxon>
        <taxon>Teleostei</taxon>
        <taxon>Protacanthopterygii</taxon>
        <taxon>Salmoniformes</taxon>
        <taxon>Salmonidae</taxon>
        <taxon>Salmoninae</taxon>
        <taxon>Salvelinus</taxon>
    </lineage>
</organism>
<keyword evidence="6" id="KW-1185">Reference proteome</keyword>
<dbReference type="Pfam" id="PF10420">
    <property type="entry name" value="IL12p40_C"/>
    <property type="match status" value="1"/>
</dbReference>
<dbReference type="PANTHER" id="PTHR48485">
    <property type="entry name" value="INTERLEUKIN-12 SUBUNIT BETA-RELATED"/>
    <property type="match status" value="1"/>
</dbReference>
<dbReference type="InterPro" id="IPR036116">
    <property type="entry name" value="FN3_sf"/>
</dbReference>
<dbReference type="RefSeq" id="XP_038859234.1">
    <property type="nucleotide sequence ID" value="XM_039003306.1"/>
</dbReference>
<dbReference type="InterPro" id="IPR015528">
    <property type="entry name" value="IL-12_beta"/>
</dbReference>
<comment type="subcellular location">
    <subcellularLocation>
        <location evidence="4">Secreted</location>
    </subcellularLocation>
</comment>
<keyword evidence="1 4" id="KW-0732">Signal</keyword>
<dbReference type="GO" id="GO:0005615">
    <property type="term" value="C:extracellular space"/>
    <property type="evidence" value="ECO:0007669"/>
    <property type="project" value="UniProtKB-KW"/>
</dbReference>
<dbReference type="InterPro" id="IPR013783">
    <property type="entry name" value="Ig-like_fold"/>
</dbReference>
<feature type="signal peptide" evidence="4">
    <location>
        <begin position="1"/>
        <end position="25"/>
    </location>
</feature>
<gene>
    <name evidence="7" type="primary">si:dkey-88e18.2</name>
    <name evidence="4" type="synonym">IL12B</name>
</gene>
<comment type="similarity">
    <text evidence="4">Belongs to the IL-12B family.</text>
</comment>
<dbReference type="InterPro" id="IPR050676">
    <property type="entry name" value="IL-12"/>
</dbReference>
<evidence type="ECO:0000256" key="2">
    <source>
        <dbReference type="ARBA" id="ARBA00023157"/>
    </source>
</evidence>
<evidence type="ECO:0000256" key="3">
    <source>
        <dbReference type="ARBA" id="ARBA00023180"/>
    </source>
</evidence>
<evidence type="ECO:0000313" key="7">
    <source>
        <dbReference type="RefSeq" id="XP_038859234.1"/>
    </source>
</evidence>
<dbReference type="CTD" id="100001799"/>
<evidence type="ECO:0000256" key="4">
    <source>
        <dbReference type="RuleBase" id="RU281113"/>
    </source>
</evidence>
<keyword evidence="4" id="KW-0202">Cytokine</keyword>
<comment type="subunit">
    <text evidence="4">Heterodimer with IL12A; disulfide-linked. The heterodimer is known as interleukin IL-12.</text>
</comment>
<proteinExistence type="inferred from homology"/>
<dbReference type="GO" id="GO:0005125">
    <property type="term" value="F:cytokine activity"/>
    <property type="evidence" value="ECO:0007669"/>
    <property type="project" value="UniProtKB-KW"/>
</dbReference>
<evidence type="ECO:0000313" key="6">
    <source>
        <dbReference type="Proteomes" id="UP000808372"/>
    </source>
</evidence>
<protein>
    <recommendedName>
        <fullName evidence="4">Interleukin-12 subunit beta</fullName>
        <shortName evidence="4">IL-12B</shortName>
    </recommendedName>
    <alternativeName>
        <fullName evidence="4">Cytotoxic lymphocyte maturation factor 40 kDa subunit</fullName>
    </alternativeName>
    <alternativeName>
        <fullName evidence="4">IL-12 subunit p40</fullName>
    </alternativeName>
</protein>
<dbReference type="AlphaFoldDB" id="A0A8U1C117"/>
<evidence type="ECO:0000256" key="1">
    <source>
        <dbReference type="ARBA" id="ARBA00022729"/>
    </source>
</evidence>
<feature type="chain" id="PRO_5036517124" description="Interleukin-12 subunit beta" evidence="4">
    <location>
        <begin position="26"/>
        <end position="336"/>
    </location>
</feature>
<dbReference type="Gene3D" id="2.60.40.10">
    <property type="entry name" value="Immunoglobulins"/>
    <property type="match status" value="2"/>
</dbReference>
<name>A0A8U1C117_SALNM</name>
<keyword evidence="4" id="KW-0393">Immunoglobulin domain</keyword>
<keyword evidence="4" id="KW-0964">Secreted</keyword>
<reference evidence="7" key="1">
    <citation type="submission" date="2025-08" db="UniProtKB">
        <authorList>
            <consortium name="RefSeq"/>
        </authorList>
    </citation>
    <scope>IDENTIFICATION</scope>
    <source>
        <tissue evidence="7">White muscle</tissue>
    </source>
</reference>
<dbReference type="PANTHER" id="PTHR48485:SF3">
    <property type="entry name" value="INTERLEUKIN-12 SUBUNIT BETA"/>
    <property type="match status" value="1"/>
</dbReference>